<gene>
    <name evidence="4" type="ORF">LNN31_16680</name>
</gene>
<evidence type="ECO:0000259" key="2">
    <source>
        <dbReference type="Pfam" id="PF04754"/>
    </source>
</evidence>
<comment type="similarity">
    <text evidence="1">Belongs to the Rpn/YhgA-like nuclease family.</text>
</comment>
<keyword evidence="5" id="KW-1185">Reference proteome</keyword>
<evidence type="ECO:0000313" key="4">
    <source>
        <dbReference type="EMBL" id="UYO62402.1"/>
    </source>
</evidence>
<sequence>MKNSETKIQNPHDKFFKEIFSNPLVARDFIENYLPEPILKIVDLNELEIQNGSHVDEELSELFSDMLFRTKINQRDGYLYFLFEHKSYPDRMVALQLLTYMVRIWNQKVNRENDTHIPVIIPLVIYHGKTQWKIGPMLSDLIMDFEMLPEEVKQMTPDYRYQLYDLSQFSDEEIKGNAELMIALSIFRDVFKKTSQEFLETIFKAARALDELEEMETGLQYFETCMRYILTSGLPLSKDQLNTVIKQLAVTYKKGSEVTMTLAEVLREEGFEEGIEKGKKEGIEEGKKELAIGLAINRLTKRFGIMPSEYREKINTLDLNSLEMLNYEIDDLNSIEDVRKFLGI</sequence>
<dbReference type="Pfam" id="PF04754">
    <property type="entry name" value="Transposase_31"/>
    <property type="match status" value="1"/>
</dbReference>
<evidence type="ECO:0000259" key="3">
    <source>
        <dbReference type="Pfam" id="PF14261"/>
    </source>
</evidence>
<proteinExistence type="inferred from homology"/>
<dbReference type="EMBL" id="CP087994">
    <property type="protein sequence ID" value="UYO62402.1"/>
    <property type="molecule type" value="Genomic_DNA"/>
</dbReference>
<dbReference type="NCBIfam" id="TIGR01784">
    <property type="entry name" value="T_den_put_tspse"/>
    <property type="match status" value="1"/>
</dbReference>
<dbReference type="RefSeq" id="WP_228881660.1">
    <property type="nucleotide sequence ID" value="NZ_CABIIK010000037.1"/>
</dbReference>
<dbReference type="InterPro" id="IPR025587">
    <property type="entry name" value="DUF4351"/>
</dbReference>
<dbReference type="Pfam" id="PF14261">
    <property type="entry name" value="DUF4351"/>
    <property type="match status" value="1"/>
</dbReference>
<accession>A0ABY6HDI0</accession>
<dbReference type="Proteomes" id="UP001163550">
    <property type="component" value="Chromosome"/>
</dbReference>
<dbReference type="InterPro" id="IPR006842">
    <property type="entry name" value="Transposase_31"/>
</dbReference>
<reference evidence="4" key="1">
    <citation type="submission" date="2021-11" db="EMBL/GenBank/DDBJ databases">
        <title>Isoprene-degrading acetogen.</title>
        <authorList>
            <person name="Yang Y."/>
            <person name="Jin H."/>
            <person name="Yan J."/>
        </authorList>
    </citation>
    <scope>NUCLEOTIDE SEQUENCE</scope>
    <source>
        <strain evidence="4">Berkeley</strain>
    </source>
</reference>
<dbReference type="PANTHER" id="PTHR34611:SF2">
    <property type="entry name" value="INACTIVE RECOMBINATION-PROMOTING NUCLEASE-LIKE PROTEIN RPNE-RELATED"/>
    <property type="match status" value="1"/>
</dbReference>
<evidence type="ECO:0000256" key="1">
    <source>
        <dbReference type="ARBA" id="ARBA00009787"/>
    </source>
</evidence>
<dbReference type="InterPro" id="IPR051699">
    <property type="entry name" value="Rpn/YhgA-like_nuclease"/>
</dbReference>
<feature type="domain" description="Transposase (putative) YhgA-like" evidence="2">
    <location>
        <begin position="10"/>
        <end position="214"/>
    </location>
</feature>
<protein>
    <submittedName>
        <fullName evidence="4">Rpn family recombination-promoting nuclease/putative transposase</fullName>
    </submittedName>
</protein>
<dbReference type="PANTHER" id="PTHR34611">
    <property type="match status" value="1"/>
</dbReference>
<evidence type="ECO:0000313" key="5">
    <source>
        <dbReference type="Proteomes" id="UP001163550"/>
    </source>
</evidence>
<organism evidence="4 5">
    <name type="scientific">Acetobacterium wieringae</name>
    <dbReference type="NCBI Taxonomy" id="52694"/>
    <lineage>
        <taxon>Bacteria</taxon>
        <taxon>Bacillati</taxon>
        <taxon>Bacillota</taxon>
        <taxon>Clostridia</taxon>
        <taxon>Eubacteriales</taxon>
        <taxon>Eubacteriaceae</taxon>
        <taxon>Acetobacterium</taxon>
    </lineage>
</organism>
<name>A0ABY6HDI0_9FIRM</name>
<feature type="domain" description="DUF4351" evidence="3">
    <location>
        <begin position="284"/>
        <end position="342"/>
    </location>
</feature>
<dbReference type="InterPro" id="IPR010106">
    <property type="entry name" value="RpnA"/>
</dbReference>